<evidence type="ECO:0000313" key="2">
    <source>
        <dbReference type="Proteomes" id="UP000284243"/>
    </source>
</evidence>
<name>A0A412TPP1_9BACT</name>
<dbReference type="InterPro" id="IPR032183">
    <property type="entry name" value="PKD-like"/>
</dbReference>
<protein>
    <submittedName>
        <fullName evidence="1">Uncharacterized protein</fullName>
    </submittedName>
</protein>
<accession>A0A412TPP1</accession>
<dbReference type="Pfam" id="PF16407">
    <property type="entry name" value="PKD_2"/>
    <property type="match status" value="1"/>
</dbReference>
<evidence type="ECO:0000313" key="1">
    <source>
        <dbReference type="EMBL" id="RGU55794.1"/>
    </source>
</evidence>
<gene>
    <name evidence="1" type="ORF">DWW57_10900</name>
</gene>
<dbReference type="AlphaFoldDB" id="A0A412TPP1"/>
<dbReference type="EMBL" id="QRYC01000014">
    <property type="protein sequence ID" value="RGU55794.1"/>
    <property type="molecule type" value="Genomic_DNA"/>
</dbReference>
<dbReference type="Proteomes" id="UP000284243">
    <property type="component" value="Unassembled WGS sequence"/>
</dbReference>
<dbReference type="RefSeq" id="WP_046403817.1">
    <property type="nucleotide sequence ID" value="NZ_CABJFF010000018.1"/>
</dbReference>
<dbReference type="PROSITE" id="PS51257">
    <property type="entry name" value="PROKAR_LIPOPROTEIN"/>
    <property type="match status" value="1"/>
</dbReference>
<sequence length="515" mass="56910">MKVLNNVLWVLVWVFMASACYEDKGNYDYRDLDEIIIDTAGAGIRTDYSVALQETLAIPLKVYCNGKLVNGSEKDFPELEFKWVAIQQETTTPILSSDTLSTEIELNVAVSLPTINWTLIFSVHNRQTETDDFMKFNLKVHAGLSEGWMVLYERNGKTDVGLIANDLVSPDVIQEKITLDVYSSLNGEAMNGKPVRVVYSMSTKPEVVYLVSDQEIMGVDPVSFTSLYTFDNLFYEVPAQRNITCFTVSSGRREFMVNDNKGYGLNASSMGSNRNTLKFGVPCKDESGELAPWCAQMATAGYMGVVYNQSTQKFRCLKNNGSALSDFSVQGKEAAFDCNQVGLELVASDFGRNNYEHILMKDASGHHYLLVADFCGIFTQNAIGKAKYDLGGCEGLDKKVVSVTAGYKGEIFYYASGNTLYLLDYKSVPAKATPVWTAPAGTEITCVRLQKYLYGASGNKPVNDCEVIYIATADIAGEGVVYQLRVDPSSGVVDKSSEKSYDGFGRVMDMGWKKQ</sequence>
<reference evidence="1 2" key="1">
    <citation type="submission" date="2018-08" db="EMBL/GenBank/DDBJ databases">
        <title>A genome reference for cultivated species of the human gut microbiota.</title>
        <authorList>
            <person name="Zou Y."/>
            <person name="Xue W."/>
            <person name="Luo G."/>
        </authorList>
    </citation>
    <scope>NUCLEOTIDE SEQUENCE [LARGE SCALE GENOMIC DNA]</scope>
    <source>
        <strain evidence="1 2">AF16-14</strain>
    </source>
</reference>
<proteinExistence type="predicted"/>
<organism evidence="1 2">
    <name type="scientific">Odoribacter splanchnicus</name>
    <dbReference type="NCBI Taxonomy" id="28118"/>
    <lineage>
        <taxon>Bacteria</taxon>
        <taxon>Pseudomonadati</taxon>
        <taxon>Bacteroidota</taxon>
        <taxon>Bacteroidia</taxon>
        <taxon>Bacteroidales</taxon>
        <taxon>Odoribacteraceae</taxon>
        <taxon>Odoribacter</taxon>
    </lineage>
</organism>
<comment type="caution">
    <text evidence="1">The sequence shown here is derived from an EMBL/GenBank/DDBJ whole genome shotgun (WGS) entry which is preliminary data.</text>
</comment>